<keyword evidence="3" id="KW-1185">Reference proteome</keyword>
<evidence type="ECO:0000313" key="2">
    <source>
        <dbReference type="EMBL" id="GID57235.1"/>
    </source>
</evidence>
<protein>
    <recommendedName>
        <fullName evidence="4">Ankyrin</fullName>
    </recommendedName>
</protein>
<feature type="compositionally biased region" description="Pro residues" evidence="1">
    <location>
        <begin position="463"/>
        <end position="480"/>
    </location>
</feature>
<name>A0ABQ3XFG0_9ACTN</name>
<feature type="region of interest" description="Disordered" evidence="1">
    <location>
        <begin position="461"/>
        <end position="480"/>
    </location>
</feature>
<evidence type="ECO:0000313" key="3">
    <source>
        <dbReference type="Proteomes" id="UP000612282"/>
    </source>
</evidence>
<dbReference type="EMBL" id="BOMG01000070">
    <property type="protein sequence ID" value="GID57235.1"/>
    <property type="molecule type" value="Genomic_DNA"/>
</dbReference>
<evidence type="ECO:0008006" key="4">
    <source>
        <dbReference type="Google" id="ProtNLM"/>
    </source>
</evidence>
<organism evidence="2 3">
    <name type="scientific">Actinoplanes couchii</name>
    <dbReference type="NCBI Taxonomy" id="403638"/>
    <lineage>
        <taxon>Bacteria</taxon>
        <taxon>Bacillati</taxon>
        <taxon>Actinomycetota</taxon>
        <taxon>Actinomycetes</taxon>
        <taxon>Micromonosporales</taxon>
        <taxon>Micromonosporaceae</taxon>
        <taxon>Actinoplanes</taxon>
    </lineage>
</organism>
<proteinExistence type="predicted"/>
<reference evidence="2 3" key="1">
    <citation type="submission" date="2021-01" db="EMBL/GenBank/DDBJ databases">
        <title>Whole genome shotgun sequence of Actinoplanes couchii NBRC 106145.</title>
        <authorList>
            <person name="Komaki H."/>
            <person name="Tamura T."/>
        </authorList>
    </citation>
    <scope>NUCLEOTIDE SEQUENCE [LARGE SCALE GENOMIC DNA]</scope>
    <source>
        <strain evidence="2 3">NBRC 106145</strain>
    </source>
</reference>
<dbReference type="RefSeq" id="WP_275415913.1">
    <property type="nucleotide sequence ID" value="NZ_BAAAQE010000092.1"/>
</dbReference>
<sequence>MTIIQHHLTVAGYDIRHLATMAESHGGFVRSVEADHYQWGPRRTIVVRGELGEWGVRVQRVQSLDDDLTGGRDFLHQVELLSEPDQVADMVRLDEIAESHGAGLFRDPRRLIIQGLRRTTVAEAGERLDRLVADLRAAGLRVGPVDRWCVRRDTDPASDVGWLTPTERFGRESVINRRRASGMPPTFQPVRKQKATQRYVFDPALKQHSNAYRPGEPVFPDPSTGRDWRAARDRAMNELLTAIGRSRFAGHLVVRGSAVMRAWLGDQARPPGDLDFVVTPVDITSDSVQARELLDAIIEASGRPAADVSESAIWTYERADGRRLVITYPDDFSLQVDVVFGEGLPIDPEPVGLRGVDVPVLAATPELSLVWKLVWLFTDRYPQGKDLYDAVLLAERFTADLDLVRELSEPDMGAEAAGFTAATVLTWSDVDWGNFLGDFPGVPGAARQWLRRLSLALSVPVTRPAPPPSPPSGGNPPDGS</sequence>
<evidence type="ECO:0000256" key="1">
    <source>
        <dbReference type="SAM" id="MobiDB-lite"/>
    </source>
</evidence>
<dbReference type="Proteomes" id="UP000612282">
    <property type="component" value="Unassembled WGS sequence"/>
</dbReference>
<dbReference type="InterPro" id="IPR014942">
    <property type="entry name" value="AbiEii"/>
</dbReference>
<gene>
    <name evidence="2" type="ORF">Aco03nite_056390</name>
</gene>
<accession>A0ABQ3XFG0</accession>
<dbReference type="Pfam" id="PF08843">
    <property type="entry name" value="AbiEii"/>
    <property type="match status" value="1"/>
</dbReference>
<comment type="caution">
    <text evidence="2">The sequence shown here is derived from an EMBL/GenBank/DDBJ whole genome shotgun (WGS) entry which is preliminary data.</text>
</comment>